<dbReference type="AlphaFoldDB" id="A0A212IW95"/>
<dbReference type="InterPro" id="IPR027417">
    <property type="entry name" value="P-loop_NTPase"/>
</dbReference>
<dbReference type="RefSeq" id="WP_296934869.1">
    <property type="nucleotide sequence ID" value="NZ_LT598928.1"/>
</dbReference>
<dbReference type="InterPro" id="IPR046453">
    <property type="entry name" value="GpA_ATPase"/>
</dbReference>
<dbReference type="Pfam" id="PF20454">
    <property type="entry name" value="GpA_nuclease"/>
    <property type="match status" value="1"/>
</dbReference>
<protein>
    <submittedName>
        <fullName evidence="4">Phage terminase large subunit (GpA)</fullName>
    </submittedName>
</protein>
<feature type="region of interest" description="Disordered" evidence="1">
    <location>
        <begin position="643"/>
        <end position="673"/>
    </location>
</feature>
<dbReference type="InterPro" id="IPR046454">
    <property type="entry name" value="GpA_endonuclease"/>
</dbReference>
<name>A0A212IW95_9BACT</name>
<feature type="domain" description="Terminase large subunit GpA endonuclease" evidence="3">
    <location>
        <begin position="354"/>
        <end position="641"/>
    </location>
</feature>
<reference evidence="4" key="1">
    <citation type="submission" date="2016-04" db="EMBL/GenBank/DDBJ databases">
        <authorList>
            <person name="Evans L.H."/>
            <person name="Alamgir A."/>
            <person name="Owens N."/>
            <person name="Weber N.D."/>
            <person name="Virtaneva K."/>
            <person name="Barbian K."/>
            <person name="Babar A."/>
            <person name="Rosenke K."/>
        </authorList>
    </citation>
    <scope>NUCLEOTIDE SEQUENCE</scope>
    <source>
        <strain evidence="4">92-2</strain>
    </source>
</reference>
<organism evidence="4">
    <name type="scientific">uncultured Desulfovibrio sp</name>
    <dbReference type="NCBI Taxonomy" id="167968"/>
    <lineage>
        <taxon>Bacteria</taxon>
        <taxon>Pseudomonadati</taxon>
        <taxon>Thermodesulfobacteriota</taxon>
        <taxon>Desulfovibrionia</taxon>
        <taxon>Desulfovibrionales</taxon>
        <taxon>Desulfovibrionaceae</taxon>
        <taxon>Desulfovibrio</taxon>
        <taxon>environmental samples</taxon>
    </lineage>
</organism>
<evidence type="ECO:0000259" key="3">
    <source>
        <dbReference type="Pfam" id="PF20454"/>
    </source>
</evidence>
<accession>A0A212IW95</accession>
<evidence type="ECO:0000256" key="1">
    <source>
        <dbReference type="SAM" id="MobiDB-lite"/>
    </source>
</evidence>
<dbReference type="Gene3D" id="3.40.50.300">
    <property type="entry name" value="P-loop containing nucleotide triphosphate hydrolases"/>
    <property type="match status" value="1"/>
</dbReference>
<evidence type="ECO:0000259" key="2">
    <source>
        <dbReference type="Pfam" id="PF05876"/>
    </source>
</evidence>
<dbReference type="GO" id="GO:0016887">
    <property type="term" value="F:ATP hydrolysis activity"/>
    <property type="evidence" value="ECO:0007669"/>
    <property type="project" value="InterPro"/>
</dbReference>
<proteinExistence type="predicted"/>
<feature type="domain" description="Phage terminase large subunit GpA ATPase" evidence="2">
    <location>
        <begin position="77"/>
        <end position="333"/>
    </location>
</feature>
<evidence type="ECO:0000313" key="4">
    <source>
        <dbReference type="EMBL" id="SBV91430.1"/>
    </source>
</evidence>
<sequence>MSQAPLLPLPPVERRKRICAAIPAWFPQYLRTAAQGIASNGSKISFAFSRGERQVMRRRKPMPVSQWAEKYRMVEMSAIPGRWHNLFTPYLVGIMDTMAHPGVETVIVCKSPQTGGSEAGHNFVGYCIDRCPGPVMYVYPDELTARENAKDRIIPMIQASPRLREYMTGYGDDTSSLRINLMHMPIYLAWSGSVSRLGNKPIRVLILDELDKYKDPKNEATSEALAEMRVTTWRRRGRSHVMKVSTPTTPEGPIWVAFTQEAQARFDYWVRCPHCGMFQLMQFERIAWPGKDTDDEPDAEAVLAQRLATYPCEHCGTVWDDNDRDRAVRGGQWRERESGLDLAASLASARPSKVAFHIPAWISFFVSLSDVARQALKYKQTGSADELKKLQNQYKAQPWVVEHAARTEDSILALCDDRPRGRVPGPIEGKARVSMLLAGIDTQKSHFRYVIRAFGFGDQEESWLVQAGVAETLSAIDAILWATRYRDADGHEYAVRAAMMDAMGGRTAEIYRYAVRHRGRVYPWQGVRSMSQPYTPTPQEYYPDQKGSKIRIPGGINLWRCDTTFFKDDLSGKLSINSSDPGAFHLHSNEKRELEEYAREMCAEAYDDEQHAWVNPHSRANHYWDCEVMCKALAYILNVRNTRPPQGEKKRKPVTGVRGEPADIAGKIGSYRR</sequence>
<dbReference type="Pfam" id="PF05876">
    <property type="entry name" value="GpA_ATPase"/>
    <property type="match status" value="1"/>
</dbReference>
<dbReference type="GO" id="GO:0004519">
    <property type="term" value="F:endonuclease activity"/>
    <property type="evidence" value="ECO:0007669"/>
    <property type="project" value="InterPro"/>
</dbReference>
<gene>
    <name evidence="4" type="ORF">KM92DES2_10132</name>
</gene>
<dbReference type="EMBL" id="FLUP01000001">
    <property type="protein sequence ID" value="SBV91430.1"/>
    <property type="molecule type" value="Genomic_DNA"/>
</dbReference>